<dbReference type="Proteomes" id="UP001515480">
    <property type="component" value="Unassembled WGS sequence"/>
</dbReference>
<dbReference type="PANTHER" id="PTHR46346:SF1">
    <property type="entry name" value="PHOSPHATIDYLINOSITOL N-ACETYLGLUCOSAMINYLTRANSFERASE SUBUNIT P"/>
    <property type="match status" value="1"/>
</dbReference>
<evidence type="ECO:0000256" key="2">
    <source>
        <dbReference type="ARBA" id="ARBA00022692"/>
    </source>
</evidence>
<organism evidence="7 8">
    <name type="scientific">Prymnesium parvum</name>
    <name type="common">Toxic golden alga</name>
    <dbReference type="NCBI Taxonomy" id="97485"/>
    <lineage>
        <taxon>Eukaryota</taxon>
        <taxon>Haptista</taxon>
        <taxon>Haptophyta</taxon>
        <taxon>Prymnesiophyceae</taxon>
        <taxon>Prymnesiales</taxon>
        <taxon>Prymnesiaceae</taxon>
        <taxon>Prymnesium</taxon>
    </lineage>
</organism>
<evidence type="ECO:0000256" key="4">
    <source>
        <dbReference type="ARBA" id="ARBA00023136"/>
    </source>
</evidence>
<protein>
    <recommendedName>
        <fullName evidence="6">PIG-P domain-containing protein</fullName>
    </recommendedName>
</protein>
<evidence type="ECO:0000259" key="6">
    <source>
        <dbReference type="Pfam" id="PF08510"/>
    </source>
</evidence>
<dbReference type="AlphaFoldDB" id="A0AB34KAH4"/>
<dbReference type="InterPro" id="IPR052263">
    <property type="entry name" value="GPI_Anchor_Biosynth"/>
</dbReference>
<evidence type="ECO:0000256" key="5">
    <source>
        <dbReference type="SAM" id="Phobius"/>
    </source>
</evidence>
<evidence type="ECO:0000256" key="1">
    <source>
        <dbReference type="ARBA" id="ARBA00004141"/>
    </source>
</evidence>
<feature type="domain" description="PIG-P" evidence="6">
    <location>
        <begin position="3"/>
        <end position="118"/>
    </location>
</feature>
<keyword evidence="4 5" id="KW-0472">Membrane</keyword>
<proteinExistence type="predicted"/>
<gene>
    <name evidence="7" type="ORF">AB1Y20_001231</name>
</gene>
<evidence type="ECO:0000256" key="3">
    <source>
        <dbReference type="ARBA" id="ARBA00022989"/>
    </source>
</evidence>
<dbReference type="PANTHER" id="PTHR46346">
    <property type="entry name" value="PHOSPHATIDYLINOSITOL N-ACETYLGLUCOSAMINYLTRANSFERASE SUBUNIT P"/>
    <property type="match status" value="1"/>
</dbReference>
<dbReference type="Pfam" id="PF08510">
    <property type="entry name" value="PIG-P"/>
    <property type="match status" value="1"/>
</dbReference>
<dbReference type="GO" id="GO:0006506">
    <property type="term" value="P:GPI anchor biosynthetic process"/>
    <property type="evidence" value="ECO:0007669"/>
    <property type="project" value="TreeGrafter"/>
</dbReference>
<reference evidence="7 8" key="1">
    <citation type="journal article" date="2024" name="Science">
        <title>Giant polyketide synthase enzymes in the biosynthesis of giant marine polyether toxins.</title>
        <authorList>
            <person name="Fallon T.R."/>
            <person name="Shende V.V."/>
            <person name="Wierzbicki I.H."/>
            <person name="Pendleton A.L."/>
            <person name="Watervoot N.F."/>
            <person name="Auber R.P."/>
            <person name="Gonzalez D.J."/>
            <person name="Wisecaver J.H."/>
            <person name="Moore B.S."/>
        </authorList>
    </citation>
    <scope>NUCLEOTIDE SEQUENCE [LARGE SCALE GENOMIC DNA]</scope>
    <source>
        <strain evidence="7 8">12B1</strain>
    </source>
</reference>
<accession>A0AB34KAH4</accession>
<evidence type="ECO:0000313" key="8">
    <source>
        <dbReference type="Proteomes" id="UP001515480"/>
    </source>
</evidence>
<evidence type="ECO:0000313" key="7">
    <source>
        <dbReference type="EMBL" id="KAL1530322.1"/>
    </source>
</evidence>
<feature type="transmembrane region" description="Helical" evidence="5">
    <location>
        <begin position="45"/>
        <end position="62"/>
    </location>
</feature>
<comment type="subcellular location">
    <subcellularLocation>
        <location evidence="1">Membrane</location>
        <topology evidence="1">Multi-pass membrane protein</topology>
    </subcellularLocation>
</comment>
<sequence length="171" mass="19444">MKALYGFVAWIATHVCFALFIAWAYTPESILADLGITWYPNKYWALALPSFLVVSMTFAYAFHWTHSMMNLPPLESLSTLVDEFSNFPQDSDLGLRGLDERIPTVIDLPITYINKLLYQRMNPDYAGVPVSRVPSSERDCTNRGIETQNEAVPDAVDRVILNPRRRKKIGS</sequence>
<dbReference type="GO" id="GO:0005783">
    <property type="term" value="C:endoplasmic reticulum"/>
    <property type="evidence" value="ECO:0007669"/>
    <property type="project" value="TreeGrafter"/>
</dbReference>
<dbReference type="InterPro" id="IPR013717">
    <property type="entry name" value="PIG-P"/>
</dbReference>
<dbReference type="EMBL" id="JBGBPQ010000001">
    <property type="protein sequence ID" value="KAL1530322.1"/>
    <property type="molecule type" value="Genomic_DNA"/>
</dbReference>
<comment type="caution">
    <text evidence="7">The sequence shown here is derived from an EMBL/GenBank/DDBJ whole genome shotgun (WGS) entry which is preliminary data.</text>
</comment>
<feature type="transmembrane region" description="Helical" evidence="5">
    <location>
        <begin position="7"/>
        <end position="25"/>
    </location>
</feature>
<keyword evidence="8" id="KW-1185">Reference proteome</keyword>
<name>A0AB34KAH4_PRYPA</name>
<dbReference type="GO" id="GO:0016020">
    <property type="term" value="C:membrane"/>
    <property type="evidence" value="ECO:0007669"/>
    <property type="project" value="UniProtKB-SubCell"/>
</dbReference>
<keyword evidence="2 5" id="KW-0812">Transmembrane</keyword>
<keyword evidence="3 5" id="KW-1133">Transmembrane helix</keyword>